<dbReference type="AlphaFoldDB" id="A0A368FKU9"/>
<dbReference type="PANTHER" id="PTHR47324">
    <property type="entry name" value="PROTEIN IRG-7-RELATED"/>
    <property type="match status" value="1"/>
</dbReference>
<evidence type="ECO:0000313" key="2">
    <source>
        <dbReference type="Proteomes" id="UP000252519"/>
    </source>
</evidence>
<protein>
    <recommendedName>
        <fullName evidence="3">VWFA domain-containing protein</fullName>
    </recommendedName>
</protein>
<dbReference type="Proteomes" id="UP000252519">
    <property type="component" value="Unassembled WGS sequence"/>
</dbReference>
<organism evidence="1 2">
    <name type="scientific">Ancylostoma caninum</name>
    <name type="common">Dog hookworm</name>
    <dbReference type="NCBI Taxonomy" id="29170"/>
    <lineage>
        <taxon>Eukaryota</taxon>
        <taxon>Metazoa</taxon>
        <taxon>Ecdysozoa</taxon>
        <taxon>Nematoda</taxon>
        <taxon>Chromadorea</taxon>
        <taxon>Rhabditida</taxon>
        <taxon>Rhabditina</taxon>
        <taxon>Rhabditomorpha</taxon>
        <taxon>Strongyloidea</taxon>
        <taxon>Ancylostomatidae</taxon>
        <taxon>Ancylostomatinae</taxon>
        <taxon>Ancylostoma</taxon>
    </lineage>
</organism>
<evidence type="ECO:0008006" key="3">
    <source>
        <dbReference type="Google" id="ProtNLM"/>
    </source>
</evidence>
<dbReference type="EMBL" id="JOJR01001046">
    <property type="protein sequence ID" value="RCN32682.1"/>
    <property type="molecule type" value="Genomic_DNA"/>
</dbReference>
<keyword evidence="2" id="KW-1185">Reference proteome</keyword>
<sequence length="404" mass="44191">MDTSRQSFILVVNLRSTMAYDLHLLIGQMPVWINDINKAAPNLLDNFIVTTYLQYKNSYYMKSEIFSTSAELLEYLNGLVISAGDADQPTVAAINSAQSFSSAMHPASVVYVFADTPDSNGGSYNPKLSSNSVEMRTIQRMLAWRNKLVLLLSETDDAPMDYSGDSYDVFRRVVAATHGDLIVCEKTNVANIIDQLLPYYYQMENMAALYGVNPEQEVVLNIEADYPSQVVYILITSENAAVPGVLDQNGIQPRAETSGKYFKLIRTTVDATSEISVTSKKSSSVNVRVWINSAFTVFLASNPDPTVDVGSAVSTSELSSYTTAYIAGFTSVSQIKLVTYDTKAQSAPQVLNGNMTRGAECTYPYIFPAPQKSCAPGPFVQQLTFTSGEITPIRLVPGFCAQPG</sequence>
<dbReference type="STRING" id="29170.A0A368FKU9"/>
<dbReference type="PANTHER" id="PTHR47324:SF3">
    <property type="entry name" value="EGF-LIKE DOMAIN-CONTAINING PROTEIN"/>
    <property type="match status" value="1"/>
</dbReference>
<evidence type="ECO:0000313" key="1">
    <source>
        <dbReference type="EMBL" id="RCN32682.1"/>
    </source>
</evidence>
<name>A0A368FKU9_ANCCA</name>
<dbReference type="OrthoDB" id="5779730at2759"/>
<comment type="caution">
    <text evidence="1">The sequence shown here is derived from an EMBL/GenBank/DDBJ whole genome shotgun (WGS) entry which is preliminary data.</text>
</comment>
<reference evidence="1 2" key="1">
    <citation type="submission" date="2014-10" db="EMBL/GenBank/DDBJ databases">
        <title>Draft genome of the hookworm Ancylostoma caninum.</title>
        <authorList>
            <person name="Mitreva M."/>
        </authorList>
    </citation>
    <scope>NUCLEOTIDE SEQUENCE [LARGE SCALE GENOMIC DNA]</scope>
    <source>
        <strain evidence="1 2">Baltimore</strain>
    </source>
</reference>
<gene>
    <name evidence="1" type="ORF">ANCCAN_21505</name>
</gene>
<accession>A0A368FKU9</accession>
<dbReference type="InterPro" id="IPR053295">
    <property type="entry name" value="Innate_immunity_reg"/>
</dbReference>
<proteinExistence type="predicted"/>